<feature type="compositionally biased region" description="Basic and acidic residues" evidence="3">
    <location>
        <begin position="475"/>
        <end position="484"/>
    </location>
</feature>
<evidence type="ECO:0000259" key="4">
    <source>
        <dbReference type="Pfam" id="PF12783"/>
    </source>
</evidence>
<feature type="compositionally biased region" description="Polar residues" evidence="3">
    <location>
        <begin position="600"/>
        <end position="627"/>
    </location>
</feature>
<evidence type="ECO:0000256" key="2">
    <source>
        <dbReference type="ARBA" id="ARBA00022927"/>
    </source>
</evidence>
<comment type="caution">
    <text evidence="6">The sequence shown here is derived from an EMBL/GenBank/DDBJ whole genome shotgun (WGS) entry which is preliminary data.</text>
</comment>
<feature type="region of interest" description="Disordered" evidence="3">
    <location>
        <begin position="1569"/>
        <end position="1595"/>
    </location>
</feature>
<organism evidence="6 7">
    <name type="scientific">Knufia peltigerae</name>
    <dbReference type="NCBI Taxonomy" id="1002370"/>
    <lineage>
        <taxon>Eukaryota</taxon>
        <taxon>Fungi</taxon>
        <taxon>Dikarya</taxon>
        <taxon>Ascomycota</taxon>
        <taxon>Pezizomycotina</taxon>
        <taxon>Eurotiomycetes</taxon>
        <taxon>Chaetothyriomycetidae</taxon>
        <taxon>Chaetothyriales</taxon>
        <taxon>Trichomeriaceae</taxon>
        <taxon>Knufia</taxon>
    </lineage>
</organism>
<feature type="domain" description="Mon2/Sec7/BIG1-like HUS" evidence="4">
    <location>
        <begin position="199"/>
        <end position="351"/>
    </location>
</feature>
<evidence type="ECO:0000259" key="5">
    <source>
        <dbReference type="Pfam" id="PF16213"/>
    </source>
</evidence>
<feature type="compositionally biased region" description="Acidic residues" evidence="3">
    <location>
        <begin position="1574"/>
        <end position="1593"/>
    </location>
</feature>
<proteinExistence type="predicted"/>
<keyword evidence="7" id="KW-1185">Reference proteome</keyword>
<name>A0AA38Y1G3_9EURO</name>
<feature type="domain" description="Mon2/Sec7/BIG1-like dimerisation and cyclophilin-binding" evidence="5">
    <location>
        <begin position="5"/>
        <end position="171"/>
    </location>
</feature>
<protein>
    <submittedName>
        <fullName evidence="6">Endocytosis and vacuole integrity protein</fullName>
    </submittedName>
</protein>
<dbReference type="InterPro" id="IPR016024">
    <property type="entry name" value="ARM-type_fold"/>
</dbReference>
<feature type="region of interest" description="Disordered" evidence="3">
    <location>
        <begin position="765"/>
        <end position="786"/>
    </location>
</feature>
<feature type="region of interest" description="Disordered" evidence="3">
    <location>
        <begin position="600"/>
        <end position="643"/>
    </location>
</feature>
<dbReference type="GO" id="GO:0005794">
    <property type="term" value="C:Golgi apparatus"/>
    <property type="evidence" value="ECO:0007669"/>
    <property type="project" value="UniProtKB-ARBA"/>
</dbReference>
<reference evidence="6" key="1">
    <citation type="submission" date="2022-10" db="EMBL/GenBank/DDBJ databases">
        <title>Culturing micro-colonial fungi from biological soil crusts in the Mojave desert and describing Neophaeococcomyces mojavensis, and introducing the new genera and species Taxawa tesnikishii.</title>
        <authorList>
            <person name="Kurbessoian T."/>
            <person name="Stajich J.E."/>
        </authorList>
    </citation>
    <scope>NUCLEOTIDE SEQUENCE</scope>
    <source>
        <strain evidence="6">TK_35</strain>
    </source>
</reference>
<keyword evidence="1" id="KW-0813">Transport</keyword>
<dbReference type="Pfam" id="PF16213">
    <property type="entry name" value="DCB"/>
    <property type="match status" value="1"/>
</dbReference>
<evidence type="ECO:0000256" key="1">
    <source>
        <dbReference type="ARBA" id="ARBA00022448"/>
    </source>
</evidence>
<sequence>MTHAFLQSELTNLISDSKRKSNDVRTAAEQSLADLKAISFTSETQLAGDLLRRAQFIDPFVLACKTKNSKLATTGTVCLQRLTASRAVPRSRLPDVLDAFHDGVSSGYDPQLKILQTLPSLLQLYGDDLREDLLARTLEICAALQSSKTVIVSHTATATFEQLVSTVFEQAWQKKGTSIHDDQNEDVSPSRLELSDACFKDAVNLFHDLCLLLDQEKSQFLKVESLPSTFLLETLHTVFSAHRTFLTLDSDQLDDCWGHLVNGLSRVIGRKEAFGHVVQAFSLILLILQEFAEIMQSHITHLFPSILNALEKEGNPTWKRTLCLEFFRSICSDFTLFRNIFDLFDNDDKQEKFVGPFMSALVRIAAEDPSLIGLGRQSTIPVQRTNDAESEEAASIEAQGLGGAITSVSTGDSSTIGISMNWSVLSVPLMDQPEKQSPPALPSTYIYALVLGCIASLCDGLSKFVMPLSVPSRSTHRDSAEDTPRNGLAVDAAEDGGLRRQSRPATVSSKYQRLVNPLSLSQHPQLPAIRTCASIIETCWPAGLATCSTFLNSALDSEFYHILIRSVQKLAQVSGVLELSTPRDALLTTLAKSSIPTNATSIISNSQNTRPSTRSGPPDQDTTNNDIRSPIEPPPTPTSQAQAQPLNVRHLLCLRALLNLGIALGPTLEQDAWYILIETMQTVEALIAIPSTMSATTQFGSPRIGTSSSDGQATLAGEIASVQAATKRMLESTKSYNQESFSILVQAFFRLFGQDGVDGDAPLIEEAPMSSPVSSPTRLTPGRRPHRLSRSVSGLWTKSRSLDREIGFVLNKISDISRVNLQRFSTTSEQSCSWDLIGKRLLRVTRDAEFSDGHRLQAASILDLIAMETMKLLDSPNLDAEDANAIRLRCLQTLLEQLDSLGSEESSGDVQYEMHRRLLEALESMLSHNGDSFGDGWPIAFDVLSTTFYKSGQRRPKINEALLEEEEGGEQNAQILRVSFRSMQLIASDFLNVLSASSMSTLSHLLRKYGSQFYDLNVALTSTTLLWSLASHIMANIDTIELEAMTTMDVILEDGSKSAALWSVTLLQLVELSKDPRTDVRNAAIRVLLKMLDASAESLSPGAWSVALMHGPLKAIQACIEQYTSDVPARSEWLASASQLTDGTIQLICDNMTVIMRHASFGDTWLRVMGTIEAILRLQSLQAASLAFSNLSRLLSTLRSLQQADERLVVPALRLWAMHSPVRIQSDEQPNQSALAAHMHVFVEAHKVSNVAVTKFEFDQHDTTALIMDAIEKAVLQCTHPPYTNDVKALEPEQKEASEGLGIVKELLRDDVGRYSRYLLRLVRLSLNIQDGRVGLQHKRSAIHKAVQRPTFVAFASACVEAYKMLILEEAKDENLIHTLSMGDSFQILFALIKTKYTELATNNQAPLWRSATVTAVVLLEALQKHVKQGSRQRSLPRAKSLADAISSTASSILGPGGLGGSYPSKHKDEVLFEDEKFDIEHFRLFHKALVSVFKHDDIPRDACRAYAIALFQASLLAKPWFHDLPDDLVGEPLTDLLVVRPGSLHKPVFVVRRQACYTAMAALFELAQRPGHDDDDDGGDGDEDESDGDGGDDSDKLARAACPYLLLRVVHPLKTFLADQRLRGLTPPPPPQQAELEIVLANFVELRSHDAVVREVVSGGPETQPDGTNPGVGGDGKEHLRLLYSFMLRVHKFWRTLPRLKGPGAWQTGDPGQGIERALEQWERSIGTGWGLQ</sequence>
<accession>A0AA38Y1G3</accession>
<evidence type="ECO:0000256" key="3">
    <source>
        <dbReference type="SAM" id="MobiDB-lite"/>
    </source>
</evidence>
<keyword evidence="2" id="KW-0653">Protein transport</keyword>
<dbReference type="InterPro" id="IPR032691">
    <property type="entry name" value="Mon2/Sec7/BIG1-like_HUS"/>
</dbReference>
<dbReference type="Pfam" id="PF12783">
    <property type="entry name" value="Sec7-like_HUS"/>
    <property type="match status" value="1"/>
</dbReference>
<evidence type="ECO:0000313" key="7">
    <source>
        <dbReference type="Proteomes" id="UP001172681"/>
    </source>
</evidence>
<dbReference type="GO" id="GO:0015031">
    <property type="term" value="P:protein transport"/>
    <property type="evidence" value="ECO:0007669"/>
    <property type="project" value="UniProtKB-KW"/>
</dbReference>
<feature type="region of interest" description="Disordered" evidence="3">
    <location>
        <begin position="472"/>
        <end position="503"/>
    </location>
</feature>
<dbReference type="EMBL" id="JAPDRN010000052">
    <property type="protein sequence ID" value="KAJ9632832.1"/>
    <property type="molecule type" value="Genomic_DNA"/>
</dbReference>
<dbReference type="SUPFAM" id="SSF48371">
    <property type="entry name" value="ARM repeat"/>
    <property type="match status" value="2"/>
</dbReference>
<evidence type="ECO:0000313" key="6">
    <source>
        <dbReference type="EMBL" id="KAJ9632832.1"/>
    </source>
</evidence>
<gene>
    <name evidence="6" type="primary">MON2</name>
    <name evidence="6" type="ORF">H2204_007562</name>
</gene>
<dbReference type="InterPro" id="IPR032629">
    <property type="entry name" value="DCB_dom"/>
</dbReference>
<dbReference type="Proteomes" id="UP001172681">
    <property type="component" value="Unassembled WGS sequence"/>
</dbReference>